<gene>
    <name evidence="10" type="ORF">MFMK1_000933</name>
</gene>
<evidence type="ECO:0000256" key="5">
    <source>
        <dbReference type="ARBA" id="ARBA00023136"/>
    </source>
</evidence>
<dbReference type="InterPro" id="IPR057336">
    <property type="entry name" value="GerAC_N"/>
</dbReference>
<dbReference type="PANTHER" id="PTHR35789:SF1">
    <property type="entry name" value="SPORE GERMINATION PROTEIN B3"/>
    <property type="match status" value="1"/>
</dbReference>
<dbReference type="Gene3D" id="3.30.300.210">
    <property type="entry name" value="Nutrient germinant receptor protein C, domain 3"/>
    <property type="match status" value="1"/>
</dbReference>
<evidence type="ECO:0000256" key="4">
    <source>
        <dbReference type="ARBA" id="ARBA00022729"/>
    </source>
</evidence>
<dbReference type="InterPro" id="IPR038501">
    <property type="entry name" value="Spore_GerAC_C_sf"/>
</dbReference>
<name>A0AAU0UL71_9FIRM</name>
<evidence type="ECO:0000256" key="2">
    <source>
        <dbReference type="ARBA" id="ARBA00007886"/>
    </source>
</evidence>
<dbReference type="GO" id="GO:0009847">
    <property type="term" value="P:spore germination"/>
    <property type="evidence" value="ECO:0007669"/>
    <property type="project" value="InterPro"/>
</dbReference>
<keyword evidence="4" id="KW-0732">Signal</keyword>
<dbReference type="KEGG" id="dbc:MFMK1_000933"/>
<dbReference type="NCBIfam" id="TIGR02887">
    <property type="entry name" value="spore_ger_x_C"/>
    <property type="match status" value="1"/>
</dbReference>
<dbReference type="AlphaFoldDB" id="A0AAU0UL71"/>
<accession>A0AAU0UL71</accession>
<feature type="domain" description="Spore germination GerAC-like C-terminal" evidence="8">
    <location>
        <begin position="211"/>
        <end position="376"/>
    </location>
</feature>
<evidence type="ECO:0000256" key="7">
    <source>
        <dbReference type="ARBA" id="ARBA00023288"/>
    </source>
</evidence>
<keyword evidence="3" id="KW-0309">Germination</keyword>
<organism evidence="10 11">
    <name type="scientific">Metallumcola ferriviriculae</name>
    <dbReference type="NCBI Taxonomy" id="3039180"/>
    <lineage>
        <taxon>Bacteria</taxon>
        <taxon>Bacillati</taxon>
        <taxon>Bacillota</taxon>
        <taxon>Clostridia</taxon>
        <taxon>Neomoorellales</taxon>
        <taxon>Desulfitibacteraceae</taxon>
        <taxon>Metallumcola</taxon>
    </lineage>
</organism>
<dbReference type="Pfam" id="PF05504">
    <property type="entry name" value="Spore_GerAC"/>
    <property type="match status" value="1"/>
</dbReference>
<evidence type="ECO:0000313" key="11">
    <source>
        <dbReference type="Proteomes" id="UP001329915"/>
    </source>
</evidence>
<dbReference type="InterPro" id="IPR046953">
    <property type="entry name" value="Spore_GerAC-like_C"/>
</dbReference>
<sequence>MIKHGKLMLVVILVMMLSFVNAGCWDNKELSERTIVLGAGFDVLLGGERGALVTVEFPKFVTGGSEAGKIEPKVSSESGPSLFQAIRHFTLHLGKKLFWGNVAVLIVGEDFAREGLFALVDFYVRDQELRLSPYLLVAKGSRATEVINGLKGETSTLGSQQILATMEGQAATGEIRARKVKDFLQQLNTEGIQPSLAVIEREGGSKSYTVKGTAVFKQDQLVGWLNTKETRGLNWLSGDIKGGLLNVDYEGKKEALTLEIFRASVTKKAELSMDEEIIYQPEISVVVNIAELNQPVDISAPGYLDKVKKAAAVEIEKEAQLAFKMLQQLKSDAIGVGHFFYQNNTQHWQEVKGTWDDEVFPRIKLQPKIEVTVKRSNLILKRVQVR</sequence>
<comment type="similarity">
    <text evidence="2">Belongs to the GerABKC lipoprotein family.</text>
</comment>
<dbReference type="EMBL" id="CP121694">
    <property type="protein sequence ID" value="WRO21137.1"/>
    <property type="molecule type" value="Genomic_DNA"/>
</dbReference>
<dbReference type="PANTHER" id="PTHR35789">
    <property type="entry name" value="SPORE GERMINATION PROTEIN B3"/>
    <property type="match status" value="1"/>
</dbReference>
<evidence type="ECO:0000256" key="6">
    <source>
        <dbReference type="ARBA" id="ARBA00023139"/>
    </source>
</evidence>
<feature type="domain" description="Spore germination protein N-terminal" evidence="9">
    <location>
        <begin position="26"/>
        <end position="200"/>
    </location>
</feature>
<keyword evidence="7" id="KW-0449">Lipoprotein</keyword>
<dbReference type="InterPro" id="IPR008844">
    <property type="entry name" value="Spore_GerAC-like"/>
</dbReference>
<evidence type="ECO:0000256" key="3">
    <source>
        <dbReference type="ARBA" id="ARBA00022544"/>
    </source>
</evidence>
<protein>
    <submittedName>
        <fullName evidence="10">Ger(X)C family spore germination protein</fullName>
    </submittedName>
</protein>
<dbReference type="RefSeq" id="WP_366923994.1">
    <property type="nucleotide sequence ID" value="NZ_CP121694.1"/>
</dbReference>
<evidence type="ECO:0000259" key="9">
    <source>
        <dbReference type="Pfam" id="PF25198"/>
    </source>
</evidence>
<evidence type="ECO:0000256" key="1">
    <source>
        <dbReference type="ARBA" id="ARBA00004635"/>
    </source>
</evidence>
<evidence type="ECO:0000259" key="8">
    <source>
        <dbReference type="Pfam" id="PF05504"/>
    </source>
</evidence>
<comment type="subcellular location">
    <subcellularLocation>
        <location evidence="1">Membrane</location>
        <topology evidence="1">Lipid-anchor</topology>
    </subcellularLocation>
</comment>
<reference evidence="10 11" key="1">
    <citation type="submission" date="2023-04" db="EMBL/GenBank/DDBJ databases">
        <authorList>
            <person name="Hsu D."/>
        </authorList>
    </citation>
    <scope>NUCLEOTIDE SEQUENCE [LARGE SCALE GENOMIC DNA]</scope>
    <source>
        <strain evidence="10 11">MK1</strain>
    </source>
</reference>
<keyword evidence="11" id="KW-1185">Reference proteome</keyword>
<proteinExistence type="inferred from homology"/>
<dbReference type="Pfam" id="PF25198">
    <property type="entry name" value="Spore_GerAC_N"/>
    <property type="match status" value="1"/>
</dbReference>
<keyword evidence="6" id="KW-0564">Palmitate</keyword>
<dbReference type="GO" id="GO:0016020">
    <property type="term" value="C:membrane"/>
    <property type="evidence" value="ECO:0007669"/>
    <property type="project" value="UniProtKB-SubCell"/>
</dbReference>
<dbReference type="Proteomes" id="UP001329915">
    <property type="component" value="Chromosome"/>
</dbReference>
<keyword evidence="5" id="KW-0472">Membrane</keyword>
<evidence type="ECO:0000313" key="10">
    <source>
        <dbReference type="EMBL" id="WRO21137.1"/>
    </source>
</evidence>